<feature type="non-terminal residue" evidence="1">
    <location>
        <position position="46"/>
    </location>
</feature>
<name>A0A4Y2MWU6_ARAVE</name>
<reference evidence="1 2" key="1">
    <citation type="journal article" date="2019" name="Sci. Rep.">
        <title>Orb-weaving spider Araneus ventricosus genome elucidates the spidroin gene catalogue.</title>
        <authorList>
            <person name="Kono N."/>
            <person name="Nakamura H."/>
            <person name="Ohtoshi R."/>
            <person name="Moran D.A.P."/>
            <person name="Shinohara A."/>
            <person name="Yoshida Y."/>
            <person name="Fujiwara M."/>
            <person name="Mori M."/>
            <person name="Tomita M."/>
            <person name="Arakawa K."/>
        </authorList>
    </citation>
    <scope>NUCLEOTIDE SEQUENCE [LARGE SCALE GENOMIC DNA]</scope>
</reference>
<evidence type="ECO:0000313" key="2">
    <source>
        <dbReference type="Proteomes" id="UP000499080"/>
    </source>
</evidence>
<keyword evidence="2" id="KW-1185">Reference proteome</keyword>
<dbReference type="Proteomes" id="UP000499080">
    <property type="component" value="Unassembled WGS sequence"/>
</dbReference>
<protein>
    <submittedName>
        <fullName evidence="1">Uncharacterized protein</fullName>
    </submittedName>
</protein>
<sequence>MDRKKCPFCGRFAPRNEECYCFVEEEEDDGCFTTNLENSENAAQKS</sequence>
<dbReference type="EMBL" id="BGPR01206602">
    <property type="protein sequence ID" value="GBN31628.1"/>
    <property type="molecule type" value="Genomic_DNA"/>
</dbReference>
<organism evidence="1 2">
    <name type="scientific">Araneus ventricosus</name>
    <name type="common">Orbweaver spider</name>
    <name type="synonym">Epeira ventricosa</name>
    <dbReference type="NCBI Taxonomy" id="182803"/>
    <lineage>
        <taxon>Eukaryota</taxon>
        <taxon>Metazoa</taxon>
        <taxon>Ecdysozoa</taxon>
        <taxon>Arthropoda</taxon>
        <taxon>Chelicerata</taxon>
        <taxon>Arachnida</taxon>
        <taxon>Araneae</taxon>
        <taxon>Araneomorphae</taxon>
        <taxon>Entelegynae</taxon>
        <taxon>Araneoidea</taxon>
        <taxon>Araneidae</taxon>
        <taxon>Araneus</taxon>
    </lineage>
</organism>
<comment type="caution">
    <text evidence="1">The sequence shown here is derived from an EMBL/GenBank/DDBJ whole genome shotgun (WGS) entry which is preliminary data.</text>
</comment>
<gene>
    <name evidence="1" type="ORF">AVEN_99282_1</name>
</gene>
<accession>A0A4Y2MWU6</accession>
<dbReference type="AlphaFoldDB" id="A0A4Y2MWU6"/>
<evidence type="ECO:0000313" key="1">
    <source>
        <dbReference type="EMBL" id="GBN31628.1"/>
    </source>
</evidence>
<proteinExistence type="predicted"/>